<feature type="region of interest" description="Disordered" evidence="2">
    <location>
        <begin position="25"/>
        <end position="81"/>
    </location>
</feature>
<evidence type="ECO:0000256" key="1">
    <source>
        <dbReference type="SAM" id="Coils"/>
    </source>
</evidence>
<feature type="region of interest" description="Disordered" evidence="2">
    <location>
        <begin position="446"/>
        <end position="465"/>
    </location>
</feature>
<accession>A0A4Z1T273</accession>
<dbReference type="VEuPathDB" id="GiardiaDB:GMRT_11454"/>
<comment type="caution">
    <text evidence="3">The sequence shown here is derived from an EMBL/GenBank/DDBJ whole genome shotgun (WGS) entry which is preliminary data.</text>
</comment>
<dbReference type="EMBL" id="VDLU01000001">
    <property type="protein sequence ID" value="TNJ29758.1"/>
    <property type="molecule type" value="Genomic_DNA"/>
</dbReference>
<dbReference type="AlphaFoldDB" id="A0A4Z1T273"/>
<protein>
    <submittedName>
        <fullName evidence="3">Uncharacterized protein</fullName>
    </submittedName>
</protein>
<gene>
    <name evidence="3" type="ORF">GMRT_11454</name>
</gene>
<sequence length="465" mass="50993">MAMPFSQALKAMFYLPSQDIAPSLPGSLPTHNDPTFTAPGRRFSSLDSYSPSTLPHLPSASLTNSNTSTEPLPASDCPPAERLQSDGLISQPAYFPYVTSPLYGTRQRHGRDLTGGMDEAGFGAGLTPGTVVHLKPVGGADILTQQDSIYARSIELQAKYARMLERLKEYDKENSILTEKLGQAERSIDSMANVLADVTALTSDQAPDTSQILRKYQSLLLPSPEDTGIYPTTDEYPVTGAKDISLSTPTTPRRRITQRVRSRSTGRRRSGSSSRSTSISRKSSPSTTPRRKGDTDKRSTRHLAQTPQGAALNSSLQQSSLVSRLLVDLEKEKAALQRRIDALLIQARSDPLHSWSHGEDLKLLLRTLQAKRDSIVRLHAIQDENDRTISILSTESKLGTKASGWARRRTKSARAASRARAARAQRSASAALSTRTPTWSRHLRCIEEPTPQPFRARPSPFSPKS</sequence>
<name>A0A4Z1T273_GIAMU</name>
<feature type="compositionally biased region" description="Polar residues" evidence="2">
    <location>
        <begin position="60"/>
        <end position="70"/>
    </location>
</feature>
<keyword evidence="4" id="KW-1185">Reference proteome</keyword>
<evidence type="ECO:0000256" key="2">
    <source>
        <dbReference type="SAM" id="MobiDB-lite"/>
    </source>
</evidence>
<feature type="compositionally biased region" description="Low complexity" evidence="2">
    <location>
        <begin position="271"/>
        <end position="288"/>
    </location>
</feature>
<feature type="compositionally biased region" description="Basic residues" evidence="2">
    <location>
        <begin position="252"/>
        <end position="270"/>
    </location>
</feature>
<proteinExistence type="predicted"/>
<evidence type="ECO:0000313" key="4">
    <source>
        <dbReference type="Proteomes" id="UP000315496"/>
    </source>
</evidence>
<keyword evidence="1" id="KW-0175">Coiled coil</keyword>
<organism evidence="3 4">
    <name type="scientific">Giardia muris</name>
    <dbReference type="NCBI Taxonomy" id="5742"/>
    <lineage>
        <taxon>Eukaryota</taxon>
        <taxon>Metamonada</taxon>
        <taxon>Diplomonadida</taxon>
        <taxon>Hexamitidae</taxon>
        <taxon>Giardiinae</taxon>
        <taxon>Giardia</taxon>
    </lineage>
</organism>
<reference evidence="3 4" key="1">
    <citation type="submission" date="2019-05" db="EMBL/GenBank/DDBJ databases">
        <title>The compact genome of Giardia muris reveals important steps in the evolution of intestinal protozoan parasites.</title>
        <authorList>
            <person name="Xu F."/>
            <person name="Jimenez-Gonzalez A."/>
            <person name="Einarsson E."/>
            <person name="Astvaldsson A."/>
            <person name="Peirasmaki D."/>
            <person name="Eckmann L."/>
            <person name="Andersson J.O."/>
            <person name="Svard S.G."/>
            <person name="Jerlstrom-Hultqvist J."/>
        </authorList>
    </citation>
    <scope>NUCLEOTIDE SEQUENCE [LARGE SCALE GENOMIC DNA]</scope>
    <source>
        <strain evidence="3 4">Roberts-Thomson</strain>
    </source>
</reference>
<feature type="coiled-coil region" evidence="1">
    <location>
        <begin position="153"/>
        <end position="187"/>
    </location>
</feature>
<evidence type="ECO:0000313" key="3">
    <source>
        <dbReference type="EMBL" id="TNJ29758.1"/>
    </source>
</evidence>
<feature type="region of interest" description="Disordered" evidence="2">
    <location>
        <begin position="223"/>
        <end position="315"/>
    </location>
</feature>
<dbReference type="Proteomes" id="UP000315496">
    <property type="component" value="Chromosome 1"/>
</dbReference>